<keyword evidence="3" id="KW-1185">Reference proteome</keyword>
<name>A0A9Q0YIS8_HOLLE</name>
<gene>
    <name evidence="2" type="ORF">HOLleu_35645</name>
</gene>
<dbReference type="EMBL" id="JAIZAY010000019">
    <property type="protein sequence ID" value="KAJ8023278.1"/>
    <property type="molecule type" value="Genomic_DNA"/>
</dbReference>
<feature type="signal peptide" evidence="1">
    <location>
        <begin position="1"/>
        <end position="18"/>
    </location>
</feature>
<feature type="chain" id="PRO_5040163624" evidence="1">
    <location>
        <begin position="19"/>
        <end position="160"/>
    </location>
</feature>
<comment type="caution">
    <text evidence="2">The sequence shown here is derived from an EMBL/GenBank/DDBJ whole genome shotgun (WGS) entry which is preliminary data.</text>
</comment>
<sequence length="160" mass="17956">MPCMVVITYVVTTLVNLAKYTPTAPSVLECPDSVSRILDLKMIYRETNPVVFTKAAMLLIAVAQEKSLQKILLGTFKINDKLHSLLNLQERKLKLKTRQMIAKSKKQGMSMTRSQSMTPSKKKTGAELSALLGSWEIYKTRFRGPIEALKCLMGAFNIKC</sequence>
<proteinExistence type="predicted"/>
<protein>
    <submittedName>
        <fullName evidence="2">Abnormal spindle-like microcephaly-associated protein-like</fullName>
    </submittedName>
</protein>
<dbReference type="AlphaFoldDB" id="A0A9Q0YIS8"/>
<evidence type="ECO:0000313" key="2">
    <source>
        <dbReference type="EMBL" id="KAJ8023278.1"/>
    </source>
</evidence>
<keyword evidence="1" id="KW-0732">Signal</keyword>
<reference evidence="2" key="1">
    <citation type="submission" date="2021-10" db="EMBL/GenBank/DDBJ databases">
        <title>Tropical sea cucumber genome reveals ecological adaptation and Cuvierian tubules defense mechanism.</title>
        <authorList>
            <person name="Chen T."/>
        </authorList>
    </citation>
    <scope>NUCLEOTIDE SEQUENCE</scope>
    <source>
        <strain evidence="2">Nanhai2018</strain>
        <tissue evidence="2">Muscle</tissue>
    </source>
</reference>
<dbReference type="Proteomes" id="UP001152320">
    <property type="component" value="Chromosome 19"/>
</dbReference>
<evidence type="ECO:0000256" key="1">
    <source>
        <dbReference type="SAM" id="SignalP"/>
    </source>
</evidence>
<evidence type="ECO:0000313" key="3">
    <source>
        <dbReference type="Proteomes" id="UP001152320"/>
    </source>
</evidence>
<organism evidence="2 3">
    <name type="scientific">Holothuria leucospilota</name>
    <name type="common">Black long sea cucumber</name>
    <name type="synonym">Mertensiothuria leucospilota</name>
    <dbReference type="NCBI Taxonomy" id="206669"/>
    <lineage>
        <taxon>Eukaryota</taxon>
        <taxon>Metazoa</taxon>
        <taxon>Echinodermata</taxon>
        <taxon>Eleutherozoa</taxon>
        <taxon>Echinozoa</taxon>
        <taxon>Holothuroidea</taxon>
        <taxon>Aspidochirotacea</taxon>
        <taxon>Aspidochirotida</taxon>
        <taxon>Holothuriidae</taxon>
        <taxon>Holothuria</taxon>
    </lineage>
</organism>
<accession>A0A9Q0YIS8</accession>